<keyword evidence="4" id="KW-0408">Iron</keyword>
<reference evidence="6 7" key="1">
    <citation type="submission" date="2024-05" db="EMBL/GenBank/DDBJ databases">
        <title>Roseateles sp. 2.12 16S ribosomal RNA gene Genome sequencing and assembly.</title>
        <authorList>
            <person name="Woo H."/>
        </authorList>
    </citation>
    <scope>NUCLEOTIDE SEQUENCE [LARGE SCALE GENOMIC DNA]</scope>
    <source>
        <strain evidence="6 7">2.12</strain>
    </source>
</reference>
<comment type="caution">
    <text evidence="6">The sequence shown here is derived from an EMBL/GenBank/DDBJ whole genome shotgun (WGS) entry which is preliminary data.</text>
</comment>
<dbReference type="InterPro" id="IPR037523">
    <property type="entry name" value="VOC_core"/>
</dbReference>
<dbReference type="PANTHER" id="PTHR11959:SF1">
    <property type="entry name" value="4-HYDROXYPHENYLPYRUVATE DIOXYGENASE"/>
    <property type="match status" value="1"/>
</dbReference>
<dbReference type="EMBL" id="JBDPZC010000003">
    <property type="protein sequence ID" value="MEO3712693.1"/>
    <property type="molecule type" value="Genomic_DNA"/>
</dbReference>
<dbReference type="Proteomes" id="UP001462640">
    <property type="component" value="Unassembled WGS sequence"/>
</dbReference>
<evidence type="ECO:0000313" key="6">
    <source>
        <dbReference type="EMBL" id="MEO3712693.1"/>
    </source>
</evidence>
<dbReference type="PROSITE" id="PS51819">
    <property type="entry name" value="VOC"/>
    <property type="match status" value="1"/>
</dbReference>
<feature type="domain" description="VOC" evidence="5">
    <location>
        <begin position="10"/>
        <end position="138"/>
    </location>
</feature>
<comment type="cofactor">
    <cofactor evidence="1">
        <name>Fe cation</name>
        <dbReference type="ChEBI" id="CHEBI:24875"/>
    </cofactor>
</comment>
<name>A0ABV0GCB1_9BURK</name>
<sequence>MKSKSLAGGRIDHVAIAVHDLDAAISLYRDVFGFHLMAERVTRGQYSGMRSAELDAGGFSIVLLQSNAEDSQVSRYLSEYGPGVQHIAIEVDDVARASEALAKNGMKFSTSVIRGEGLVQIFTSRDANSGMMFEFISRVSGAQGFEQGNVQQLFEQLEESGAY</sequence>
<dbReference type="InterPro" id="IPR029068">
    <property type="entry name" value="Glyas_Bleomycin-R_OHBP_Dase"/>
</dbReference>
<keyword evidence="3" id="KW-0677">Repeat</keyword>
<keyword evidence="7" id="KW-1185">Reference proteome</keyword>
<gene>
    <name evidence="6" type="ORF">ABDJ40_07920</name>
</gene>
<protein>
    <submittedName>
        <fullName evidence="6">VOC family protein</fullName>
    </submittedName>
</protein>
<evidence type="ECO:0000256" key="1">
    <source>
        <dbReference type="ARBA" id="ARBA00001962"/>
    </source>
</evidence>
<dbReference type="InterPro" id="IPR005956">
    <property type="entry name" value="4OHPhenylPyrv_dOase"/>
</dbReference>
<dbReference type="RefSeq" id="WP_347608521.1">
    <property type="nucleotide sequence ID" value="NZ_JBDPZC010000003.1"/>
</dbReference>
<evidence type="ECO:0000256" key="3">
    <source>
        <dbReference type="ARBA" id="ARBA00022737"/>
    </source>
</evidence>
<evidence type="ECO:0000256" key="4">
    <source>
        <dbReference type="ARBA" id="ARBA00023004"/>
    </source>
</evidence>
<dbReference type="SUPFAM" id="SSF54593">
    <property type="entry name" value="Glyoxalase/Bleomycin resistance protein/Dihydroxybiphenyl dioxygenase"/>
    <property type="match status" value="1"/>
</dbReference>
<organism evidence="6 7">
    <name type="scientific">Roseateles flavus</name>
    <dbReference type="NCBI Taxonomy" id="3149041"/>
    <lineage>
        <taxon>Bacteria</taxon>
        <taxon>Pseudomonadati</taxon>
        <taxon>Pseudomonadota</taxon>
        <taxon>Betaproteobacteria</taxon>
        <taxon>Burkholderiales</taxon>
        <taxon>Sphaerotilaceae</taxon>
        <taxon>Roseateles</taxon>
    </lineage>
</organism>
<evidence type="ECO:0000313" key="7">
    <source>
        <dbReference type="Proteomes" id="UP001462640"/>
    </source>
</evidence>
<accession>A0ABV0GCB1</accession>
<comment type="similarity">
    <text evidence="2">Belongs to the 4HPPD family.</text>
</comment>
<evidence type="ECO:0000259" key="5">
    <source>
        <dbReference type="PROSITE" id="PS51819"/>
    </source>
</evidence>
<dbReference type="InterPro" id="IPR004360">
    <property type="entry name" value="Glyas_Fos-R_dOase_dom"/>
</dbReference>
<dbReference type="Pfam" id="PF00903">
    <property type="entry name" value="Glyoxalase"/>
    <property type="match status" value="1"/>
</dbReference>
<dbReference type="PANTHER" id="PTHR11959">
    <property type="entry name" value="4-HYDROXYPHENYLPYRUVATE DIOXYGENASE"/>
    <property type="match status" value="1"/>
</dbReference>
<proteinExistence type="inferred from homology"/>
<dbReference type="Gene3D" id="3.10.180.10">
    <property type="entry name" value="2,3-Dihydroxybiphenyl 1,2-Dioxygenase, domain 1"/>
    <property type="match status" value="1"/>
</dbReference>
<evidence type="ECO:0000256" key="2">
    <source>
        <dbReference type="ARBA" id="ARBA00005877"/>
    </source>
</evidence>